<proteinExistence type="predicted"/>
<gene>
    <name evidence="2" type="ORF">JOC27_002624</name>
</gene>
<keyword evidence="1" id="KW-1133">Transmembrane helix</keyword>
<keyword evidence="3" id="KW-1185">Reference proteome</keyword>
<feature type="transmembrane region" description="Helical" evidence="1">
    <location>
        <begin position="6"/>
        <end position="26"/>
    </location>
</feature>
<organism evidence="2 3">
    <name type="scientific">Sporolactobacillus spathodeae</name>
    <dbReference type="NCBI Taxonomy" id="1465502"/>
    <lineage>
        <taxon>Bacteria</taxon>
        <taxon>Bacillati</taxon>
        <taxon>Bacillota</taxon>
        <taxon>Bacilli</taxon>
        <taxon>Bacillales</taxon>
        <taxon>Sporolactobacillaceae</taxon>
        <taxon>Sporolactobacillus</taxon>
    </lineage>
</organism>
<evidence type="ECO:0000313" key="3">
    <source>
        <dbReference type="Proteomes" id="UP000823201"/>
    </source>
</evidence>
<dbReference type="Proteomes" id="UP000823201">
    <property type="component" value="Unassembled WGS sequence"/>
</dbReference>
<sequence>MFNIIRSADLFMIILLLLLAYIVYFVRKVIVQLKQRKESFDAWHNVIVQVNQELKRIQDVLRNI</sequence>
<keyword evidence="1" id="KW-0812">Transmembrane</keyword>
<evidence type="ECO:0000256" key="1">
    <source>
        <dbReference type="SAM" id="Phobius"/>
    </source>
</evidence>
<dbReference type="EMBL" id="JAFBEV010000036">
    <property type="protein sequence ID" value="MBM7659129.1"/>
    <property type="molecule type" value="Genomic_DNA"/>
</dbReference>
<evidence type="ECO:0000313" key="2">
    <source>
        <dbReference type="EMBL" id="MBM7659129.1"/>
    </source>
</evidence>
<reference evidence="2 3" key="1">
    <citation type="submission" date="2021-01" db="EMBL/GenBank/DDBJ databases">
        <title>Genomic Encyclopedia of Type Strains, Phase IV (KMG-IV): sequencing the most valuable type-strain genomes for metagenomic binning, comparative biology and taxonomic classification.</title>
        <authorList>
            <person name="Goeker M."/>
        </authorList>
    </citation>
    <scope>NUCLEOTIDE SEQUENCE [LARGE SCALE GENOMIC DNA]</scope>
    <source>
        <strain evidence="2 3">DSM 100968</strain>
    </source>
</reference>
<dbReference type="RefSeq" id="WP_205007670.1">
    <property type="nucleotide sequence ID" value="NZ_CBCRXA010000035.1"/>
</dbReference>
<protein>
    <submittedName>
        <fullName evidence="2">Na+-transporting methylmalonyl-CoA/oxaloacetate decarboxylase gamma subunit</fullName>
    </submittedName>
</protein>
<name>A0ABS2QBI1_9BACL</name>
<accession>A0ABS2QBI1</accession>
<keyword evidence="1" id="KW-0472">Membrane</keyword>
<comment type="caution">
    <text evidence="2">The sequence shown here is derived from an EMBL/GenBank/DDBJ whole genome shotgun (WGS) entry which is preliminary data.</text>
</comment>